<proteinExistence type="predicted"/>
<name>A0A8H3IFG9_9LECA</name>
<protein>
    <submittedName>
        <fullName evidence="1">Uncharacterized protein</fullName>
    </submittedName>
</protein>
<organism evidence="1 2">
    <name type="scientific">Alectoria fallacina</name>
    <dbReference type="NCBI Taxonomy" id="1903189"/>
    <lineage>
        <taxon>Eukaryota</taxon>
        <taxon>Fungi</taxon>
        <taxon>Dikarya</taxon>
        <taxon>Ascomycota</taxon>
        <taxon>Pezizomycotina</taxon>
        <taxon>Lecanoromycetes</taxon>
        <taxon>OSLEUM clade</taxon>
        <taxon>Lecanoromycetidae</taxon>
        <taxon>Lecanorales</taxon>
        <taxon>Lecanorineae</taxon>
        <taxon>Parmeliaceae</taxon>
        <taxon>Alectoria</taxon>
    </lineage>
</organism>
<dbReference type="OrthoDB" id="5285081at2759"/>
<evidence type="ECO:0000313" key="1">
    <source>
        <dbReference type="EMBL" id="CAF9911739.1"/>
    </source>
</evidence>
<dbReference type="AlphaFoldDB" id="A0A8H3IFG9"/>
<dbReference type="Proteomes" id="UP000664203">
    <property type="component" value="Unassembled WGS sequence"/>
</dbReference>
<sequence length="132" mass="14821">MPHTLTPITQDALTDWCGTILPSQTVRHLFPSCIVRVIIQNPNDKSAEAIYFEITKIKDGTFWGTAQDTYRLSDWIGLKDGQQMTFRKEHINEIPIDWQPKAFQKAVRGLVAQAKGRGKGYSITGLRGGTAF</sequence>
<dbReference type="EMBL" id="CAJPDR010000051">
    <property type="protein sequence ID" value="CAF9911739.1"/>
    <property type="molecule type" value="Genomic_DNA"/>
</dbReference>
<comment type="caution">
    <text evidence="1">The sequence shown here is derived from an EMBL/GenBank/DDBJ whole genome shotgun (WGS) entry which is preliminary data.</text>
</comment>
<evidence type="ECO:0000313" key="2">
    <source>
        <dbReference type="Proteomes" id="UP000664203"/>
    </source>
</evidence>
<reference evidence="1" key="1">
    <citation type="submission" date="2021-03" db="EMBL/GenBank/DDBJ databases">
        <authorList>
            <person name="Tagirdzhanova G."/>
        </authorList>
    </citation>
    <scope>NUCLEOTIDE SEQUENCE</scope>
</reference>
<gene>
    <name evidence="1" type="ORF">ALECFALPRED_007635</name>
</gene>
<keyword evidence="2" id="KW-1185">Reference proteome</keyword>
<accession>A0A8H3IFG9</accession>